<reference evidence="1" key="1">
    <citation type="submission" date="2020-11" db="EMBL/GenBank/DDBJ databases">
        <authorList>
            <consortium name="DOE Joint Genome Institute"/>
            <person name="Ahrendt S."/>
            <person name="Riley R."/>
            <person name="Andreopoulos W."/>
            <person name="Labutti K."/>
            <person name="Pangilinan J."/>
            <person name="Ruiz-Duenas F.J."/>
            <person name="Barrasa J.M."/>
            <person name="Sanchez-Garcia M."/>
            <person name="Camarero S."/>
            <person name="Miyauchi S."/>
            <person name="Serrano A."/>
            <person name="Linde D."/>
            <person name="Babiker R."/>
            <person name="Drula E."/>
            <person name="Ayuso-Fernandez I."/>
            <person name="Pacheco R."/>
            <person name="Padilla G."/>
            <person name="Ferreira P."/>
            <person name="Barriuso J."/>
            <person name="Kellner H."/>
            <person name="Castanera R."/>
            <person name="Alfaro M."/>
            <person name="Ramirez L."/>
            <person name="Pisabarro A.G."/>
            <person name="Kuo A."/>
            <person name="Tritt A."/>
            <person name="Lipzen A."/>
            <person name="He G."/>
            <person name="Yan M."/>
            <person name="Ng V."/>
            <person name="Cullen D."/>
            <person name="Martin F."/>
            <person name="Rosso M.-N."/>
            <person name="Henrissat B."/>
            <person name="Hibbett D."/>
            <person name="Martinez A.T."/>
            <person name="Grigoriev I.V."/>
        </authorList>
    </citation>
    <scope>NUCLEOTIDE SEQUENCE</scope>
    <source>
        <strain evidence="1">MF-IS2</strain>
    </source>
</reference>
<organism evidence="1 2">
    <name type="scientific">Macrolepiota fuliginosa MF-IS2</name>
    <dbReference type="NCBI Taxonomy" id="1400762"/>
    <lineage>
        <taxon>Eukaryota</taxon>
        <taxon>Fungi</taxon>
        <taxon>Dikarya</taxon>
        <taxon>Basidiomycota</taxon>
        <taxon>Agaricomycotina</taxon>
        <taxon>Agaricomycetes</taxon>
        <taxon>Agaricomycetidae</taxon>
        <taxon>Agaricales</taxon>
        <taxon>Agaricineae</taxon>
        <taxon>Agaricaceae</taxon>
        <taxon>Macrolepiota</taxon>
    </lineage>
</organism>
<gene>
    <name evidence="1" type="ORF">P691DRAFT_687180</name>
</gene>
<dbReference type="EMBL" id="MU152398">
    <property type="protein sequence ID" value="KAF9440607.1"/>
    <property type="molecule type" value="Genomic_DNA"/>
</dbReference>
<protein>
    <submittedName>
        <fullName evidence="1">Uncharacterized protein</fullName>
    </submittedName>
</protein>
<proteinExistence type="predicted"/>
<name>A0A9P5WZI7_9AGAR</name>
<evidence type="ECO:0000313" key="2">
    <source>
        <dbReference type="Proteomes" id="UP000807342"/>
    </source>
</evidence>
<accession>A0A9P5WZI7</accession>
<evidence type="ECO:0000313" key="1">
    <source>
        <dbReference type="EMBL" id="KAF9440607.1"/>
    </source>
</evidence>
<feature type="non-terminal residue" evidence="1">
    <location>
        <position position="1"/>
    </location>
</feature>
<comment type="caution">
    <text evidence="1">The sequence shown here is derived from an EMBL/GenBank/DDBJ whole genome shotgun (WGS) entry which is preliminary data.</text>
</comment>
<sequence>GQYVDGHERDDVVSYCQNTYIPRMIQHMTKMWRYIDGSTGWAVPPDVNCPTIIWFHDESTFYAHDHWQNYWMPPGSSPTPYTKGEGQSLMVANFVSADYGWLGSPDGKESARVLF</sequence>
<dbReference type="Proteomes" id="UP000807342">
    <property type="component" value="Unassembled WGS sequence"/>
</dbReference>
<dbReference type="OrthoDB" id="10044727at2759"/>
<keyword evidence="2" id="KW-1185">Reference proteome</keyword>
<dbReference type="AlphaFoldDB" id="A0A9P5WZI7"/>